<evidence type="ECO:0000313" key="1">
    <source>
        <dbReference type="EMBL" id="PVH95730.1"/>
    </source>
</evidence>
<dbReference type="EMBL" id="KZ805486">
    <property type="protein sequence ID" value="PVH95730.1"/>
    <property type="molecule type" value="Genomic_DNA"/>
</dbReference>
<name>A0A2V1DC81_9PLEO</name>
<accession>A0A2V1DC81</accession>
<proteinExistence type="predicted"/>
<reference evidence="1 2" key="1">
    <citation type="journal article" date="2018" name="Sci. Rep.">
        <title>Comparative genomics provides insights into the lifestyle and reveals functional heterogeneity of dark septate endophytic fungi.</title>
        <authorList>
            <person name="Knapp D.G."/>
            <person name="Nemeth J.B."/>
            <person name="Barry K."/>
            <person name="Hainaut M."/>
            <person name="Henrissat B."/>
            <person name="Johnson J."/>
            <person name="Kuo A."/>
            <person name="Lim J.H.P."/>
            <person name="Lipzen A."/>
            <person name="Nolan M."/>
            <person name="Ohm R.A."/>
            <person name="Tamas L."/>
            <person name="Grigoriev I.V."/>
            <person name="Spatafora J.W."/>
            <person name="Nagy L.G."/>
            <person name="Kovacs G.M."/>
        </authorList>
    </citation>
    <scope>NUCLEOTIDE SEQUENCE [LARGE SCALE GENOMIC DNA]</scope>
    <source>
        <strain evidence="1 2">DSE2036</strain>
    </source>
</reference>
<organism evidence="1 2">
    <name type="scientific">Periconia macrospinosa</name>
    <dbReference type="NCBI Taxonomy" id="97972"/>
    <lineage>
        <taxon>Eukaryota</taxon>
        <taxon>Fungi</taxon>
        <taxon>Dikarya</taxon>
        <taxon>Ascomycota</taxon>
        <taxon>Pezizomycotina</taxon>
        <taxon>Dothideomycetes</taxon>
        <taxon>Pleosporomycetidae</taxon>
        <taxon>Pleosporales</taxon>
        <taxon>Massarineae</taxon>
        <taxon>Periconiaceae</taxon>
        <taxon>Periconia</taxon>
    </lineage>
</organism>
<gene>
    <name evidence="1" type="ORF">DM02DRAFT_141180</name>
</gene>
<protein>
    <submittedName>
        <fullName evidence="1">Uncharacterized protein</fullName>
    </submittedName>
</protein>
<sequence>MLFTERRSDVAVLSLRLLLLYQRHCLNALNIDMIESNHHKLTWLRLMDSFGQQMGSKKDSILLASLVEDRLPTSGGASHAENKPLGGLRQSALLINREVGRD</sequence>
<evidence type="ECO:0000313" key="2">
    <source>
        <dbReference type="Proteomes" id="UP000244855"/>
    </source>
</evidence>
<dbReference type="Proteomes" id="UP000244855">
    <property type="component" value="Unassembled WGS sequence"/>
</dbReference>
<dbReference type="AlphaFoldDB" id="A0A2V1DC81"/>
<keyword evidence="2" id="KW-1185">Reference proteome</keyword>